<accession>A0A517WT03</accession>
<proteinExistence type="predicted"/>
<dbReference type="SUPFAM" id="SSF54523">
    <property type="entry name" value="Pili subunits"/>
    <property type="match status" value="1"/>
</dbReference>
<dbReference type="InterPro" id="IPR045584">
    <property type="entry name" value="Pilin-like"/>
</dbReference>
<dbReference type="AlphaFoldDB" id="A0A517WT03"/>
<dbReference type="Proteomes" id="UP000318384">
    <property type="component" value="Chromosome"/>
</dbReference>
<evidence type="ECO:0000313" key="4">
    <source>
        <dbReference type="Proteomes" id="UP000318384"/>
    </source>
</evidence>
<dbReference type="PANTHER" id="PTHR30093">
    <property type="entry name" value="GENERAL SECRETION PATHWAY PROTEIN G"/>
    <property type="match status" value="1"/>
</dbReference>
<dbReference type="NCBIfam" id="TIGR04294">
    <property type="entry name" value="pre_pil_HX9DG"/>
    <property type="match status" value="1"/>
</dbReference>
<evidence type="ECO:0000256" key="1">
    <source>
        <dbReference type="SAM" id="Phobius"/>
    </source>
</evidence>
<keyword evidence="1" id="KW-0812">Transmembrane</keyword>
<dbReference type="Gene3D" id="3.30.700.10">
    <property type="entry name" value="Glycoprotein, Type 4 Pilin"/>
    <property type="match status" value="1"/>
</dbReference>
<sequence length="304" mass="33360">MSSLFKLRRGFTLIELLVVIAIIAILIALLLPAVQQAREAARRSQCKNNLKQIGLALHNYHGTFSMLPISNPRCPNVGAPVGSKRYGWIPMILPYMDQANIYNAFDFDRASWQGSNFQHLQKPYPAFLCPSDPLANEIRDEEFFAAPTWVVAQTDYAAVIGDYVNSTGVGATPAYGNVGCLQPVRGMIGRWAWSARIRDVTDGLSNTFAIGECIGAMCITQNWGVQSFGTTAHPINFMNEDLQSNLPSQSNARWDESIGFRSFHVGGTHFLMGDGAVRFVSENIDGATYRGLASRAGGEVLGEY</sequence>
<feature type="domain" description="DUF1559" evidence="2">
    <location>
        <begin position="35"/>
        <end position="285"/>
    </location>
</feature>
<keyword evidence="1" id="KW-0472">Membrane</keyword>
<dbReference type="Pfam" id="PF07596">
    <property type="entry name" value="SBP_bac_10"/>
    <property type="match status" value="1"/>
</dbReference>
<feature type="transmembrane region" description="Helical" evidence="1">
    <location>
        <begin position="12"/>
        <end position="34"/>
    </location>
</feature>
<keyword evidence="1" id="KW-1133">Transmembrane helix</keyword>
<dbReference type="EMBL" id="CP037422">
    <property type="protein sequence ID" value="QDU08358.1"/>
    <property type="molecule type" value="Genomic_DNA"/>
</dbReference>
<protein>
    <submittedName>
        <fullName evidence="3">Putative major pilin subunit</fullName>
    </submittedName>
</protein>
<evidence type="ECO:0000259" key="2">
    <source>
        <dbReference type="Pfam" id="PF07596"/>
    </source>
</evidence>
<evidence type="ECO:0000313" key="3">
    <source>
        <dbReference type="EMBL" id="QDU08358.1"/>
    </source>
</evidence>
<dbReference type="RefSeq" id="WP_145172932.1">
    <property type="nucleotide sequence ID" value="NZ_CP037422.1"/>
</dbReference>
<name>A0A517WT03_9PLAN</name>
<dbReference type="InterPro" id="IPR012902">
    <property type="entry name" value="N_methyl_site"/>
</dbReference>
<keyword evidence="4" id="KW-1185">Reference proteome</keyword>
<dbReference type="InterPro" id="IPR011453">
    <property type="entry name" value="DUF1559"/>
</dbReference>
<dbReference type="NCBIfam" id="TIGR02532">
    <property type="entry name" value="IV_pilin_GFxxxE"/>
    <property type="match status" value="1"/>
</dbReference>
<dbReference type="PANTHER" id="PTHR30093:SF2">
    <property type="entry name" value="TYPE II SECRETION SYSTEM PROTEIN H"/>
    <property type="match status" value="1"/>
</dbReference>
<dbReference type="InterPro" id="IPR027558">
    <property type="entry name" value="Pre_pil_HX9DG_C"/>
</dbReference>
<gene>
    <name evidence="3" type="ORF">V202x_17260</name>
</gene>
<organism evidence="3 4">
    <name type="scientific">Gimesia aquarii</name>
    <dbReference type="NCBI Taxonomy" id="2527964"/>
    <lineage>
        <taxon>Bacteria</taxon>
        <taxon>Pseudomonadati</taxon>
        <taxon>Planctomycetota</taxon>
        <taxon>Planctomycetia</taxon>
        <taxon>Planctomycetales</taxon>
        <taxon>Planctomycetaceae</taxon>
        <taxon>Gimesia</taxon>
    </lineage>
</organism>
<dbReference type="PROSITE" id="PS00409">
    <property type="entry name" value="PROKAR_NTER_METHYL"/>
    <property type="match status" value="1"/>
</dbReference>
<reference evidence="3 4" key="1">
    <citation type="submission" date="2019-03" db="EMBL/GenBank/DDBJ databases">
        <title>Deep-cultivation of Planctomycetes and their phenomic and genomic characterization uncovers novel biology.</title>
        <authorList>
            <person name="Wiegand S."/>
            <person name="Jogler M."/>
            <person name="Boedeker C."/>
            <person name="Pinto D."/>
            <person name="Vollmers J."/>
            <person name="Rivas-Marin E."/>
            <person name="Kohn T."/>
            <person name="Peeters S.H."/>
            <person name="Heuer A."/>
            <person name="Rast P."/>
            <person name="Oberbeckmann S."/>
            <person name="Bunk B."/>
            <person name="Jeske O."/>
            <person name="Meyerdierks A."/>
            <person name="Storesund J.E."/>
            <person name="Kallscheuer N."/>
            <person name="Luecker S."/>
            <person name="Lage O.M."/>
            <person name="Pohl T."/>
            <person name="Merkel B.J."/>
            <person name="Hornburger P."/>
            <person name="Mueller R.-W."/>
            <person name="Bruemmer F."/>
            <person name="Labrenz M."/>
            <person name="Spormann A.M."/>
            <person name="Op den Camp H."/>
            <person name="Overmann J."/>
            <person name="Amann R."/>
            <person name="Jetten M.S.M."/>
            <person name="Mascher T."/>
            <person name="Medema M.H."/>
            <person name="Devos D.P."/>
            <person name="Kaster A.-K."/>
            <person name="Ovreas L."/>
            <person name="Rohde M."/>
            <person name="Galperin M.Y."/>
            <person name="Jogler C."/>
        </authorList>
    </citation>
    <scope>NUCLEOTIDE SEQUENCE [LARGE SCALE GENOMIC DNA]</scope>
    <source>
        <strain evidence="3 4">V202</strain>
    </source>
</reference>
<dbReference type="OrthoDB" id="276576at2"/>
<dbReference type="Pfam" id="PF07963">
    <property type="entry name" value="N_methyl"/>
    <property type="match status" value="1"/>
</dbReference>